<dbReference type="STRING" id="2880.D7FK47"/>
<sequence>MAEGCRKIGASEYHAAQGTARWMEQIEGRGYNRTGYMFEATGSKNIFQTFLGEMMEAAEERPFFVLESGSWEGGSASWVAEHLLKHSESLLVCLDTWDGGQEMENTGFDMVSVEERFHWNMGKAPNGERVVAFKGDSLESLAGLVASGLTSSFDVVYVDASHEMKDTLGDALLSFRLLKVGGVMIFDDFWMKGVARATSAFEEALWDSLQVLHKDKV</sequence>
<dbReference type="AlphaFoldDB" id="D7FK47"/>
<accession>D7FK47</accession>
<evidence type="ECO:0000313" key="2">
    <source>
        <dbReference type="Proteomes" id="UP000002630"/>
    </source>
</evidence>
<dbReference type="SUPFAM" id="SSF53335">
    <property type="entry name" value="S-adenosyl-L-methionine-dependent methyltransferases"/>
    <property type="match status" value="1"/>
</dbReference>
<gene>
    <name evidence="1" type="ORF">Esi_0140_0050</name>
</gene>
<proteinExistence type="predicted"/>
<protein>
    <recommendedName>
        <fullName evidence="3">Class I SAM-dependent methyltransferase</fullName>
    </recommendedName>
</protein>
<dbReference type="Gene3D" id="3.40.50.150">
    <property type="entry name" value="Vaccinia Virus protein VP39"/>
    <property type="match status" value="1"/>
</dbReference>
<evidence type="ECO:0008006" key="3">
    <source>
        <dbReference type="Google" id="ProtNLM"/>
    </source>
</evidence>
<dbReference type="EMBL" id="FN649747">
    <property type="protein sequence ID" value="CBJ29257.1"/>
    <property type="molecule type" value="Genomic_DNA"/>
</dbReference>
<name>D7FK47_ECTSI</name>
<evidence type="ECO:0000313" key="1">
    <source>
        <dbReference type="EMBL" id="CBJ29257.1"/>
    </source>
</evidence>
<reference evidence="1 2" key="1">
    <citation type="journal article" date="2010" name="Nature">
        <title>The Ectocarpus genome and the independent evolution of multicellularity in brown algae.</title>
        <authorList>
            <person name="Cock J.M."/>
            <person name="Sterck L."/>
            <person name="Rouze P."/>
            <person name="Scornet D."/>
            <person name="Allen A.E."/>
            <person name="Amoutzias G."/>
            <person name="Anthouard V."/>
            <person name="Artiguenave F."/>
            <person name="Aury J.M."/>
            <person name="Badger J.H."/>
            <person name="Beszteri B."/>
            <person name="Billiau K."/>
            <person name="Bonnet E."/>
            <person name="Bothwell J.H."/>
            <person name="Bowler C."/>
            <person name="Boyen C."/>
            <person name="Brownlee C."/>
            <person name="Carrano C.J."/>
            <person name="Charrier B."/>
            <person name="Cho G.Y."/>
            <person name="Coelho S.M."/>
            <person name="Collen J."/>
            <person name="Corre E."/>
            <person name="Da Silva C."/>
            <person name="Delage L."/>
            <person name="Delaroque N."/>
            <person name="Dittami S.M."/>
            <person name="Doulbeau S."/>
            <person name="Elias M."/>
            <person name="Farnham G."/>
            <person name="Gachon C.M."/>
            <person name="Gschloessl B."/>
            <person name="Heesch S."/>
            <person name="Jabbari K."/>
            <person name="Jubin C."/>
            <person name="Kawai H."/>
            <person name="Kimura K."/>
            <person name="Kloareg B."/>
            <person name="Kupper F.C."/>
            <person name="Lang D."/>
            <person name="Le Bail A."/>
            <person name="Leblanc C."/>
            <person name="Lerouge P."/>
            <person name="Lohr M."/>
            <person name="Lopez P.J."/>
            <person name="Martens C."/>
            <person name="Maumus F."/>
            <person name="Michel G."/>
            <person name="Miranda-Saavedra D."/>
            <person name="Morales J."/>
            <person name="Moreau H."/>
            <person name="Motomura T."/>
            <person name="Nagasato C."/>
            <person name="Napoli C.A."/>
            <person name="Nelson D.R."/>
            <person name="Nyvall-Collen P."/>
            <person name="Peters A.F."/>
            <person name="Pommier C."/>
            <person name="Potin P."/>
            <person name="Poulain J."/>
            <person name="Quesneville H."/>
            <person name="Read B."/>
            <person name="Rensing S.A."/>
            <person name="Ritter A."/>
            <person name="Rousvoal S."/>
            <person name="Samanta M."/>
            <person name="Samson G."/>
            <person name="Schroeder D.C."/>
            <person name="Segurens B."/>
            <person name="Strittmatter M."/>
            <person name="Tonon T."/>
            <person name="Tregear J.W."/>
            <person name="Valentin K."/>
            <person name="von Dassow P."/>
            <person name="Yamagishi T."/>
            <person name="Van de Peer Y."/>
            <person name="Wincker P."/>
        </authorList>
    </citation>
    <scope>NUCLEOTIDE SEQUENCE [LARGE SCALE GENOMIC DNA]</scope>
    <source>
        <strain evidence="2">Ec32 / CCAP1310/4</strain>
    </source>
</reference>
<dbReference type="InterPro" id="IPR029063">
    <property type="entry name" value="SAM-dependent_MTases_sf"/>
</dbReference>
<dbReference type="eggNOG" id="ENOG502S6WK">
    <property type="taxonomic scope" value="Eukaryota"/>
</dbReference>
<dbReference type="OrthoDB" id="2014201at2759"/>
<dbReference type="InParanoid" id="D7FK47"/>
<dbReference type="Proteomes" id="UP000002630">
    <property type="component" value="Linkage Group LG22"/>
</dbReference>
<dbReference type="EMBL" id="FN648001">
    <property type="protein sequence ID" value="CBJ29257.1"/>
    <property type="molecule type" value="Genomic_DNA"/>
</dbReference>
<organism evidence="1 2">
    <name type="scientific">Ectocarpus siliculosus</name>
    <name type="common">Brown alga</name>
    <name type="synonym">Conferva siliculosa</name>
    <dbReference type="NCBI Taxonomy" id="2880"/>
    <lineage>
        <taxon>Eukaryota</taxon>
        <taxon>Sar</taxon>
        <taxon>Stramenopiles</taxon>
        <taxon>Ochrophyta</taxon>
        <taxon>PX clade</taxon>
        <taxon>Phaeophyceae</taxon>
        <taxon>Ectocarpales</taxon>
        <taxon>Ectocarpaceae</taxon>
        <taxon>Ectocarpus</taxon>
    </lineage>
</organism>
<dbReference type="Pfam" id="PF13578">
    <property type="entry name" value="Methyltransf_24"/>
    <property type="match status" value="1"/>
</dbReference>
<keyword evidence="2" id="KW-1185">Reference proteome</keyword>